<evidence type="ECO:0000313" key="1">
    <source>
        <dbReference type="EMBL" id="TDH58813.1"/>
    </source>
</evidence>
<organism evidence="1 2">
    <name type="scientific">Dankookia rubra</name>
    <dbReference type="NCBI Taxonomy" id="1442381"/>
    <lineage>
        <taxon>Bacteria</taxon>
        <taxon>Pseudomonadati</taxon>
        <taxon>Pseudomonadota</taxon>
        <taxon>Alphaproteobacteria</taxon>
        <taxon>Acetobacterales</taxon>
        <taxon>Roseomonadaceae</taxon>
        <taxon>Dankookia</taxon>
    </lineage>
</organism>
<comment type="caution">
    <text evidence="1">The sequence shown here is derived from an EMBL/GenBank/DDBJ whole genome shotgun (WGS) entry which is preliminary data.</text>
</comment>
<protein>
    <submittedName>
        <fullName evidence="1">Uncharacterized protein</fullName>
    </submittedName>
</protein>
<dbReference type="AlphaFoldDB" id="A0A4R5Q885"/>
<accession>A0A4R5Q885</accession>
<reference evidence="1 2" key="1">
    <citation type="journal article" date="2016" name="J. Microbiol.">
        <title>Dankookia rubra gen. nov., sp. nov., an alphaproteobacterium isolated from sediment of a shallow stream.</title>
        <authorList>
            <person name="Kim W.H."/>
            <person name="Kim D.H."/>
            <person name="Kang K."/>
            <person name="Ahn T.Y."/>
        </authorList>
    </citation>
    <scope>NUCLEOTIDE SEQUENCE [LARGE SCALE GENOMIC DNA]</scope>
    <source>
        <strain evidence="1 2">JCM30602</strain>
    </source>
</reference>
<evidence type="ECO:0000313" key="2">
    <source>
        <dbReference type="Proteomes" id="UP000295096"/>
    </source>
</evidence>
<keyword evidence="2" id="KW-1185">Reference proteome</keyword>
<dbReference type="OrthoDB" id="7288903at2"/>
<dbReference type="RefSeq" id="WP_133292363.1">
    <property type="nucleotide sequence ID" value="NZ_SMSJ01000095.1"/>
</dbReference>
<sequence length="92" mass="10113">MPADFLANDFEAIARSMRPVTSPTPAVLHFWYMLSVLTSVHESVEAAVQEAYAFVASDTRIPVLITATDGTVLMDNEELADAVNRYREGIPV</sequence>
<proteinExistence type="predicted"/>
<name>A0A4R5Q885_9PROT</name>
<dbReference type="Proteomes" id="UP000295096">
    <property type="component" value="Unassembled WGS sequence"/>
</dbReference>
<gene>
    <name evidence="1" type="ORF">E2C06_30565</name>
</gene>
<dbReference type="EMBL" id="SMSJ01000095">
    <property type="protein sequence ID" value="TDH58813.1"/>
    <property type="molecule type" value="Genomic_DNA"/>
</dbReference>